<keyword evidence="4" id="KW-1185">Reference proteome</keyword>
<evidence type="ECO:0000313" key="3">
    <source>
        <dbReference type="EMBL" id="KAF9986149.1"/>
    </source>
</evidence>
<sequence>MTIAHIILLKVKSDQSENAEKALKAIAELKERLPGLVKSVHLGINFSDRSQGFTHGFTMLFDDMAALEKYSKSPEHVEVVNSLILPTFDNRLCVDYEVADYSSL</sequence>
<name>A0A9P6MAW6_9FUNG</name>
<evidence type="ECO:0000256" key="1">
    <source>
        <dbReference type="ARBA" id="ARBA00011738"/>
    </source>
</evidence>
<dbReference type="Pfam" id="PF07876">
    <property type="entry name" value="Dabb"/>
    <property type="match status" value="1"/>
</dbReference>
<dbReference type="PANTHER" id="PTHR33178">
    <property type="match status" value="1"/>
</dbReference>
<feature type="domain" description="Stress-response A/B barrel" evidence="2">
    <location>
        <begin position="3"/>
        <end position="96"/>
    </location>
</feature>
<evidence type="ECO:0000313" key="4">
    <source>
        <dbReference type="Proteomes" id="UP000749646"/>
    </source>
</evidence>
<accession>A0A9P6MAW6</accession>
<dbReference type="InterPro" id="IPR011008">
    <property type="entry name" value="Dimeric_a/b-barrel"/>
</dbReference>
<dbReference type="InterPro" id="IPR044662">
    <property type="entry name" value="HS1/DABB1-like"/>
</dbReference>
<dbReference type="InterPro" id="IPR013097">
    <property type="entry name" value="Dabb"/>
</dbReference>
<dbReference type="AlphaFoldDB" id="A0A9P6MAW6"/>
<evidence type="ECO:0000259" key="2">
    <source>
        <dbReference type="PROSITE" id="PS51502"/>
    </source>
</evidence>
<dbReference type="Proteomes" id="UP000749646">
    <property type="component" value="Unassembled WGS sequence"/>
</dbReference>
<dbReference type="Gene3D" id="3.30.70.100">
    <property type="match status" value="1"/>
</dbReference>
<reference evidence="3" key="1">
    <citation type="journal article" date="2020" name="Fungal Divers.">
        <title>Resolving the Mortierellaceae phylogeny through synthesis of multi-gene phylogenetics and phylogenomics.</title>
        <authorList>
            <person name="Vandepol N."/>
            <person name="Liber J."/>
            <person name="Desiro A."/>
            <person name="Na H."/>
            <person name="Kennedy M."/>
            <person name="Barry K."/>
            <person name="Grigoriev I.V."/>
            <person name="Miller A.N."/>
            <person name="O'Donnell K."/>
            <person name="Stajich J.E."/>
            <person name="Bonito G."/>
        </authorList>
    </citation>
    <scope>NUCLEOTIDE SEQUENCE</scope>
    <source>
        <strain evidence="3">MES-2147</strain>
    </source>
</reference>
<gene>
    <name evidence="3" type="ORF">BGZ65_008637</name>
</gene>
<dbReference type="PANTHER" id="PTHR33178:SF10">
    <property type="entry name" value="STRESS-RESPONSE A_B BARREL DOMAIN-CONTAINING PROTEIN"/>
    <property type="match status" value="1"/>
</dbReference>
<proteinExistence type="predicted"/>
<comment type="subunit">
    <text evidence="1">Homodimer.</text>
</comment>
<dbReference type="SUPFAM" id="SSF54909">
    <property type="entry name" value="Dimeric alpha+beta barrel"/>
    <property type="match status" value="1"/>
</dbReference>
<comment type="caution">
    <text evidence="3">The sequence shown here is derived from an EMBL/GenBank/DDBJ whole genome shotgun (WGS) entry which is preliminary data.</text>
</comment>
<protein>
    <recommendedName>
        <fullName evidence="2">Stress-response A/B barrel domain-containing protein</fullName>
    </recommendedName>
</protein>
<organism evidence="3 4">
    <name type="scientific">Modicella reniformis</name>
    <dbReference type="NCBI Taxonomy" id="1440133"/>
    <lineage>
        <taxon>Eukaryota</taxon>
        <taxon>Fungi</taxon>
        <taxon>Fungi incertae sedis</taxon>
        <taxon>Mucoromycota</taxon>
        <taxon>Mortierellomycotina</taxon>
        <taxon>Mortierellomycetes</taxon>
        <taxon>Mortierellales</taxon>
        <taxon>Mortierellaceae</taxon>
        <taxon>Modicella</taxon>
    </lineage>
</organism>
<dbReference type="EMBL" id="JAAAHW010003250">
    <property type="protein sequence ID" value="KAF9986149.1"/>
    <property type="molecule type" value="Genomic_DNA"/>
</dbReference>
<dbReference type="SMART" id="SM00886">
    <property type="entry name" value="Dabb"/>
    <property type="match status" value="1"/>
</dbReference>
<dbReference type="PROSITE" id="PS51502">
    <property type="entry name" value="S_R_A_B_BARREL"/>
    <property type="match status" value="1"/>
</dbReference>
<dbReference type="OrthoDB" id="42919at2759"/>